<evidence type="ECO:0000313" key="6">
    <source>
        <dbReference type="Proteomes" id="UP000662873"/>
    </source>
</evidence>
<dbReference type="Proteomes" id="UP000662873">
    <property type="component" value="Chromosome"/>
</dbReference>
<dbReference type="EMBL" id="AP021858">
    <property type="protein sequence ID" value="BBO23068.1"/>
    <property type="molecule type" value="Genomic_DNA"/>
</dbReference>
<dbReference type="Pfam" id="PF12705">
    <property type="entry name" value="PDDEXK_1"/>
    <property type="match status" value="1"/>
</dbReference>
<keyword evidence="1" id="KW-0227">DNA damage</keyword>
<gene>
    <name evidence="5" type="ORF">NPRO_06630</name>
</gene>
<dbReference type="KEGG" id="npy:NPRO_06630"/>
<keyword evidence="2" id="KW-0378">Hydrolase</keyword>
<evidence type="ECO:0000259" key="4">
    <source>
        <dbReference type="Pfam" id="PF12705"/>
    </source>
</evidence>
<feature type="domain" description="PD-(D/E)XK endonuclease-like" evidence="4">
    <location>
        <begin position="12"/>
        <end position="321"/>
    </location>
</feature>
<dbReference type="AlphaFoldDB" id="A0A809R8U3"/>
<dbReference type="GO" id="GO:0006281">
    <property type="term" value="P:DNA repair"/>
    <property type="evidence" value="ECO:0007669"/>
    <property type="project" value="UniProtKB-KW"/>
</dbReference>
<keyword evidence="2" id="KW-0067">ATP-binding</keyword>
<organism evidence="5 6">
    <name type="scientific">Candidatus Nitrosymbiomonas proteolyticus</name>
    <dbReference type="NCBI Taxonomy" id="2608984"/>
    <lineage>
        <taxon>Bacteria</taxon>
        <taxon>Bacillati</taxon>
        <taxon>Armatimonadota</taxon>
        <taxon>Armatimonadota incertae sedis</taxon>
        <taxon>Candidatus Nitrosymbiomonas</taxon>
    </lineage>
</organism>
<evidence type="ECO:0000256" key="1">
    <source>
        <dbReference type="ARBA" id="ARBA00022763"/>
    </source>
</evidence>
<protein>
    <submittedName>
        <fullName evidence="5">PD-(D/E)XK nuclease superfamily protein</fullName>
    </submittedName>
</protein>
<evidence type="ECO:0000313" key="5">
    <source>
        <dbReference type="EMBL" id="BBO23068.1"/>
    </source>
</evidence>
<dbReference type="InterPro" id="IPR038726">
    <property type="entry name" value="PDDEXK_AddAB-type"/>
</dbReference>
<evidence type="ECO:0000256" key="2">
    <source>
        <dbReference type="ARBA" id="ARBA00022806"/>
    </source>
</evidence>
<keyword evidence="2" id="KW-0547">Nucleotide-binding</keyword>
<name>A0A809R8U3_9BACT</name>
<keyword evidence="3" id="KW-0234">DNA repair</keyword>
<accession>A0A809R8U3</accession>
<dbReference type="GO" id="GO:0004386">
    <property type="term" value="F:helicase activity"/>
    <property type="evidence" value="ECO:0007669"/>
    <property type="project" value="UniProtKB-KW"/>
</dbReference>
<proteinExistence type="predicted"/>
<reference evidence="5" key="1">
    <citation type="journal article" name="DNA Res.">
        <title>The physiological potential of anammox bacteria as revealed by their core genome structure.</title>
        <authorList>
            <person name="Okubo T."/>
            <person name="Toyoda A."/>
            <person name="Fukuhara K."/>
            <person name="Uchiyama I."/>
            <person name="Harigaya Y."/>
            <person name="Kuroiwa M."/>
            <person name="Suzuki T."/>
            <person name="Murakami Y."/>
            <person name="Suwa Y."/>
            <person name="Takami H."/>
        </authorList>
    </citation>
    <scope>NUCLEOTIDE SEQUENCE</scope>
    <source>
        <strain evidence="5">317325-2</strain>
    </source>
</reference>
<sequence length="335" mass="39330">MAETSYPPSPNLSKTSIGTFDECERQYALHYLWIELSQPVKREAWFQRALMKWSLLVGQVVDDVITEAIRRYYDKREWPENWEKGVERILEEYETWTEVFIEHYRTPGERPPKDGDGGVRFARQPLENVFYGEYPTQEDWEGARKRCNELIEVFRASGLMERLAGYATDTWRPPPRSAAPWFEWEGIPVYAKYDFAITAPEETLVFEWKTGRMSERAENDALDQLHTYAFYAQHAWNSEPESTRLVGVWLGVPINAEAASQCIHEARVDPQRLDRLKDRWRKRYALLNERLAQVKERRCSLLEAFPPTGVARGRCKACNFRLCEYHPQSKGFEST</sequence>
<evidence type="ECO:0000256" key="3">
    <source>
        <dbReference type="ARBA" id="ARBA00023204"/>
    </source>
</evidence>
<keyword evidence="2" id="KW-0347">Helicase</keyword>